<keyword evidence="6" id="KW-0732">Signal</keyword>
<dbReference type="PROSITE" id="PS00136">
    <property type="entry name" value="SUBTILASE_ASP"/>
    <property type="match status" value="1"/>
</dbReference>
<feature type="active site" description="Charge relay system" evidence="5">
    <location>
        <position position="163"/>
    </location>
</feature>
<evidence type="ECO:0000256" key="4">
    <source>
        <dbReference type="ARBA" id="ARBA00022825"/>
    </source>
</evidence>
<keyword evidence="3 5" id="KW-0378">Hydrolase</keyword>
<dbReference type="GO" id="GO:0004252">
    <property type="term" value="F:serine-type endopeptidase activity"/>
    <property type="evidence" value="ECO:0007669"/>
    <property type="project" value="UniProtKB-UniRule"/>
</dbReference>
<gene>
    <name evidence="8" type="ORF">UT75_C0004G0020</name>
</gene>
<name>A0A0G0QK73_9BACT</name>
<sequence length="383" mass="40675">MNIKRIVPVLAIIAVFGVAFGANAAANNTRYLVKSNASFWKKSFNVRQIFDVGFTADLTDWQLRLTKIFGVEITSVNRLNILETKVAPKLKAAYQAPVDSIPWGVKTLYSDPTITKSSGGDGVKVAVLDTGVAKHPDIKIKECRDFTGSKPMIEDKCDDNNGHGTHMAGIILANGGSEGNGIWGMAPEAELYAYKVCLDNGSCWADDVAAGIITAVDQKVNVIVLGLGSDIESNLIRDAIAYGIGKNVLFVAAAGNDGPYAGSIDYPATDKSVVSVGAIDFSDKVPDWSARGEDEDKETNVNEDGYVNFVAPGVGIESLSRDGGYVVSSGTSMAAAHVAGLATKLWQKDDKNPAVSTFELLKEFSQKISSADDGSTGWGLPRL</sequence>
<keyword evidence="4 5" id="KW-0720">Serine protease</keyword>
<feature type="active site" description="Charge relay system" evidence="5">
    <location>
        <position position="129"/>
    </location>
</feature>
<comment type="caution">
    <text evidence="8">The sequence shown here is derived from an EMBL/GenBank/DDBJ whole genome shotgun (WGS) entry which is preliminary data.</text>
</comment>
<accession>A0A0G0QK73</accession>
<dbReference type="InterPro" id="IPR000209">
    <property type="entry name" value="Peptidase_S8/S53_dom"/>
</dbReference>
<protein>
    <recommendedName>
        <fullName evidence="7">Peptidase S8/S53 domain-containing protein</fullName>
    </recommendedName>
</protein>
<dbReference type="Gene3D" id="3.40.50.200">
    <property type="entry name" value="Peptidase S8/S53 domain"/>
    <property type="match status" value="1"/>
</dbReference>
<feature type="active site" description="Charge relay system" evidence="5">
    <location>
        <position position="332"/>
    </location>
</feature>
<dbReference type="PRINTS" id="PR00723">
    <property type="entry name" value="SUBTILISIN"/>
</dbReference>
<dbReference type="Proteomes" id="UP000034072">
    <property type="component" value="Unassembled WGS sequence"/>
</dbReference>
<dbReference type="InterPro" id="IPR023827">
    <property type="entry name" value="Peptidase_S8_Asp-AS"/>
</dbReference>
<evidence type="ECO:0000313" key="9">
    <source>
        <dbReference type="Proteomes" id="UP000034072"/>
    </source>
</evidence>
<feature type="signal peptide" evidence="6">
    <location>
        <begin position="1"/>
        <end position="24"/>
    </location>
</feature>
<dbReference type="PANTHER" id="PTHR43806">
    <property type="entry name" value="PEPTIDASE S8"/>
    <property type="match status" value="1"/>
</dbReference>
<proteinExistence type="inferred from homology"/>
<dbReference type="PROSITE" id="PS51892">
    <property type="entry name" value="SUBTILASE"/>
    <property type="match status" value="1"/>
</dbReference>
<evidence type="ECO:0000256" key="3">
    <source>
        <dbReference type="ARBA" id="ARBA00022801"/>
    </source>
</evidence>
<dbReference type="PATRIC" id="fig|1619033.3.peg.360"/>
<evidence type="ECO:0000256" key="5">
    <source>
        <dbReference type="PROSITE-ProRule" id="PRU01240"/>
    </source>
</evidence>
<dbReference type="InterPro" id="IPR036852">
    <property type="entry name" value="Peptidase_S8/S53_dom_sf"/>
</dbReference>
<dbReference type="InterPro" id="IPR015500">
    <property type="entry name" value="Peptidase_S8_subtilisin-rel"/>
</dbReference>
<dbReference type="AlphaFoldDB" id="A0A0G0QK73"/>
<dbReference type="PANTHER" id="PTHR43806:SF11">
    <property type="entry name" value="CEREVISIN-RELATED"/>
    <property type="match status" value="1"/>
</dbReference>
<evidence type="ECO:0000256" key="6">
    <source>
        <dbReference type="SAM" id="SignalP"/>
    </source>
</evidence>
<organism evidence="8 9">
    <name type="scientific">Candidatus Yanofskybacteria bacterium GW2011_GWE2_40_11</name>
    <dbReference type="NCBI Taxonomy" id="1619033"/>
    <lineage>
        <taxon>Bacteria</taxon>
        <taxon>Candidatus Yanofskyibacteriota</taxon>
    </lineage>
</organism>
<dbReference type="InterPro" id="IPR050131">
    <property type="entry name" value="Peptidase_S8_subtilisin-like"/>
</dbReference>
<dbReference type="Pfam" id="PF00082">
    <property type="entry name" value="Peptidase_S8"/>
    <property type="match status" value="1"/>
</dbReference>
<evidence type="ECO:0000256" key="1">
    <source>
        <dbReference type="ARBA" id="ARBA00011073"/>
    </source>
</evidence>
<feature type="chain" id="PRO_5002534168" description="Peptidase S8/S53 domain-containing protein" evidence="6">
    <location>
        <begin position="25"/>
        <end position="383"/>
    </location>
</feature>
<evidence type="ECO:0000313" key="8">
    <source>
        <dbReference type="EMBL" id="KKR40809.1"/>
    </source>
</evidence>
<feature type="domain" description="Peptidase S8/S53" evidence="7">
    <location>
        <begin position="120"/>
        <end position="352"/>
    </location>
</feature>
<dbReference type="GO" id="GO:0006508">
    <property type="term" value="P:proteolysis"/>
    <property type="evidence" value="ECO:0007669"/>
    <property type="project" value="UniProtKB-KW"/>
</dbReference>
<evidence type="ECO:0000256" key="2">
    <source>
        <dbReference type="ARBA" id="ARBA00022670"/>
    </source>
</evidence>
<dbReference type="EMBL" id="LBXZ01000004">
    <property type="protein sequence ID" value="KKR40809.1"/>
    <property type="molecule type" value="Genomic_DNA"/>
</dbReference>
<dbReference type="SUPFAM" id="SSF52743">
    <property type="entry name" value="Subtilisin-like"/>
    <property type="match status" value="1"/>
</dbReference>
<comment type="similarity">
    <text evidence="1 5">Belongs to the peptidase S8 family.</text>
</comment>
<evidence type="ECO:0000259" key="7">
    <source>
        <dbReference type="Pfam" id="PF00082"/>
    </source>
</evidence>
<reference evidence="8 9" key="1">
    <citation type="journal article" date="2015" name="Nature">
        <title>rRNA introns, odd ribosomes, and small enigmatic genomes across a large radiation of phyla.</title>
        <authorList>
            <person name="Brown C.T."/>
            <person name="Hug L.A."/>
            <person name="Thomas B.C."/>
            <person name="Sharon I."/>
            <person name="Castelle C.J."/>
            <person name="Singh A."/>
            <person name="Wilkins M.J."/>
            <person name="Williams K.H."/>
            <person name="Banfield J.F."/>
        </authorList>
    </citation>
    <scope>NUCLEOTIDE SEQUENCE [LARGE SCALE GENOMIC DNA]</scope>
</reference>
<keyword evidence="2 5" id="KW-0645">Protease</keyword>